<gene>
    <name evidence="1" type="ORF">MANES_08G052100</name>
</gene>
<evidence type="ECO:0000313" key="1">
    <source>
        <dbReference type="EMBL" id="OAY43222.1"/>
    </source>
</evidence>
<accession>A0A2C9VDK2</accession>
<dbReference type="AlphaFoldDB" id="A0A2C9VDK2"/>
<dbReference type="EMBL" id="CM004394">
    <property type="protein sequence ID" value="OAY43222.1"/>
    <property type="molecule type" value="Genomic_DNA"/>
</dbReference>
<organism evidence="1">
    <name type="scientific">Manihot esculenta</name>
    <name type="common">Cassava</name>
    <name type="synonym">Jatropha manihot</name>
    <dbReference type="NCBI Taxonomy" id="3983"/>
    <lineage>
        <taxon>Eukaryota</taxon>
        <taxon>Viridiplantae</taxon>
        <taxon>Streptophyta</taxon>
        <taxon>Embryophyta</taxon>
        <taxon>Tracheophyta</taxon>
        <taxon>Spermatophyta</taxon>
        <taxon>Magnoliopsida</taxon>
        <taxon>eudicotyledons</taxon>
        <taxon>Gunneridae</taxon>
        <taxon>Pentapetalae</taxon>
        <taxon>rosids</taxon>
        <taxon>fabids</taxon>
        <taxon>Malpighiales</taxon>
        <taxon>Euphorbiaceae</taxon>
        <taxon>Crotonoideae</taxon>
        <taxon>Manihoteae</taxon>
        <taxon>Manihot</taxon>
    </lineage>
</organism>
<reference evidence="1" key="1">
    <citation type="submission" date="2016-02" db="EMBL/GenBank/DDBJ databases">
        <title>WGS assembly of Manihot esculenta.</title>
        <authorList>
            <person name="Bredeson J.V."/>
            <person name="Prochnik S.E."/>
            <person name="Lyons J.B."/>
            <person name="Schmutz J."/>
            <person name="Grimwood J."/>
            <person name="Vrebalov J."/>
            <person name="Bart R.S."/>
            <person name="Amuge T."/>
            <person name="Ferguson M.E."/>
            <person name="Green R."/>
            <person name="Putnam N."/>
            <person name="Stites J."/>
            <person name="Rounsley S."/>
            <person name="Rokhsar D.S."/>
        </authorList>
    </citation>
    <scope>NUCLEOTIDE SEQUENCE [LARGE SCALE GENOMIC DNA]</scope>
    <source>
        <tissue evidence="1">Leaf</tissue>
    </source>
</reference>
<sequence>MDNLKEWVLFFQNPIDYQIQRKHGCEKTTTWIIIGLQRKRERKKDKVRLNHKK</sequence>
<name>A0A2C9VDK2_MANES</name>
<protein>
    <submittedName>
        <fullName evidence="1">Uncharacterized protein</fullName>
    </submittedName>
</protein>
<proteinExistence type="predicted"/>